<protein>
    <recommendedName>
        <fullName evidence="4">S1 motif domain-containing protein</fullName>
    </recommendedName>
</protein>
<keyword evidence="3" id="KW-1185">Reference proteome</keyword>
<keyword evidence="1" id="KW-0732">Signal</keyword>
<proteinExistence type="predicted"/>
<reference evidence="2 3" key="1">
    <citation type="submission" date="2020-02" db="EMBL/GenBank/DDBJ databases">
        <title>Draft genome sequence of Haematococcus lacustris strain NIES-144.</title>
        <authorList>
            <person name="Morimoto D."/>
            <person name="Nakagawa S."/>
            <person name="Yoshida T."/>
            <person name="Sawayama S."/>
        </authorList>
    </citation>
    <scope>NUCLEOTIDE SEQUENCE [LARGE SCALE GENOMIC DNA]</scope>
    <source>
        <strain evidence="2 3">NIES-144</strain>
    </source>
</reference>
<feature type="signal peptide" evidence="1">
    <location>
        <begin position="1"/>
        <end position="17"/>
    </location>
</feature>
<dbReference type="Proteomes" id="UP000485058">
    <property type="component" value="Unassembled WGS sequence"/>
</dbReference>
<dbReference type="AlphaFoldDB" id="A0A6A0A708"/>
<name>A0A6A0A708_HAELA</name>
<evidence type="ECO:0000313" key="3">
    <source>
        <dbReference type="Proteomes" id="UP000485058"/>
    </source>
</evidence>
<sequence length="134" mass="14332">MVAPVAATLWLCLDVTAEVPLSELDVSHVIRPAVGAPLADRDSLADLRKGDVVRVRIKELFTPYGDMQLEAVHQELSITQNCTWAEISAKASEGRPVFGRVLNQCPGGYAVGVAGFVGLLPYSRTTAATAQRVV</sequence>
<evidence type="ECO:0008006" key="4">
    <source>
        <dbReference type="Google" id="ProtNLM"/>
    </source>
</evidence>
<feature type="chain" id="PRO_5025661589" description="S1 motif domain-containing protein" evidence="1">
    <location>
        <begin position="18"/>
        <end position="134"/>
    </location>
</feature>
<organism evidence="2 3">
    <name type="scientific">Haematococcus lacustris</name>
    <name type="common">Green alga</name>
    <name type="synonym">Haematococcus pluvialis</name>
    <dbReference type="NCBI Taxonomy" id="44745"/>
    <lineage>
        <taxon>Eukaryota</taxon>
        <taxon>Viridiplantae</taxon>
        <taxon>Chlorophyta</taxon>
        <taxon>core chlorophytes</taxon>
        <taxon>Chlorophyceae</taxon>
        <taxon>CS clade</taxon>
        <taxon>Chlamydomonadales</taxon>
        <taxon>Haematococcaceae</taxon>
        <taxon>Haematococcus</taxon>
    </lineage>
</organism>
<evidence type="ECO:0000256" key="1">
    <source>
        <dbReference type="SAM" id="SignalP"/>
    </source>
</evidence>
<evidence type="ECO:0000313" key="2">
    <source>
        <dbReference type="EMBL" id="GFH28360.1"/>
    </source>
</evidence>
<dbReference type="EMBL" id="BLLF01003844">
    <property type="protein sequence ID" value="GFH28360.1"/>
    <property type="molecule type" value="Genomic_DNA"/>
</dbReference>
<comment type="caution">
    <text evidence="2">The sequence shown here is derived from an EMBL/GenBank/DDBJ whole genome shotgun (WGS) entry which is preliminary data.</text>
</comment>
<accession>A0A6A0A708</accession>
<gene>
    <name evidence="2" type="ORF">HaLaN_26837</name>
</gene>